<sequence>MKKNSQRSSVESRDSLVAKAVAKKLKKYLDIHRREEAFDLSSSNKPLVESDLSKYQVAQGSRLDEDDIKHLTKTSFIDNEIKKLNTNKHLTTREASVKANLEMNMSQYSTGSSSGALSPYSVPLLGPQNNRRSSQALTGEEVIKRRKKRRVTSARVGRANRAVRTAPPKRITSAERERIVNMTTKLLVATETIALPQDNRPHSGSSKDSEESCRILPEVRKMHHNSSRRPKSAYSDPGKGPSSKEYFYSSRTRANLAENTRSENSASSETPSTKDGDFSVKRLNGSYIITKNQHHYPSSILSGNSLNRPKSGRPRLNSNRTTHVNFSSEEEEDLYDRTPPLGFTPPPLEAPKRAWKEEAISSDQVTAGDSSPHSSDLLPSVRSPNDLQHFPLEYYKKKEERDMSTQTRPPPKVTTYAVYVVTGNKMNCGTTASVRINLFGEYGDSGDRPLFKSRTNKEPFKRNQVDVFNLDCMSLGKLSNIRIAHNGLTPEQGWYLDRVVVNVDSEAYEFQCQKWLSVREGDGQIVRDVLFSSKIPISQLPSQTGRKLSASSRISSSDENPRRSSLVRRNSSKTMNNKNNVSRNNSIKRKNKTSKSGDSYSSSSDSEAERENRNIEKQKRREKRQTKELPNQDKPKANVGGIINKVNQTPRNRRLSRDGQNIQSPKKSQQNSPRNKTPSPKNSRNTSPSPTKTPNYKPGRQLPNAPRTPSPKKEMRTDTKIKLNGSKDSEKADTQAKEAIPSNMLAPPTQLARELSRVSSLSESSSLSSSSSDEETGPGNEGKKTLQSEDQLEFSNKDTIKKYSEPATAEGSNDLYMAGFLAGIKAHKPKGEGEEDEDEKKKREFEEKLKNGPTIHQACENGDIERLKELVGMVPELKTKGDERGWAPIHICSAFGHLDLVKWLSVNGVNLKEETPTGYTAIHLAAMNGHVNCMMILSAMGCPISSRTVDDFTPLHLASMSGHIECVKWLLSNRAKLDVKDVNGRTPLDLAEEYQHVECIKLLKVMKRELSRKDSVMAMLRDSNALKQQIVENGDILFGGRDSGVDGADEEEWVSDTEGTSDVVGRGGDDRTEAARRASVQGRKTSLAMKGGVSSLPPTPQRRLSKQEMRQVSELEDKKRVYQQQVRKQVTRRTSFLDSIRAEIDGGEEGQPDDEF</sequence>
<feature type="compositionally biased region" description="Polar residues" evidence="3">
    <location>
        <begin position="316"/>
        <end position="327"/>
    </location>
</feature>
<dbReference type="PANTHER" id="PTHR45901">
    <property type="entry name" value="PROTEIN CBG12474"/>
    <property type="match status" value="1"/>
</dbReference>
<evidence type="ECO:0000313" key="5">
    <source>
        <dbReference type="EnsemblMetazoa" id="CLYHEMP001246.1"/>
    </source>
</evidence>
<dbReference type="SMART" id="SM00248">
    <property type="entry name" value="ANK"/>
    <property type="match status" value="5"/>
</dbReference>
<dbReference type="CDD" id="cd01756">
    <property type="entry name" value="PLAT_repeat"/>
    <property type="match status" value="1"/>
</dbReference>
<feature type="repeat" description="ANK" evidence="1">
    <location>
        <begin position="917"/>
        <end position="949"/>
    </location>
</feature>
<dbReference type="PROSITE" id="PS50297">
    <property type="entry name" value="ANK_REP_REGION"/>
    <property type="match status" value="1"/>
</dbReference>
<dbReference type="EnsemblMetazoa" id="CLYHEMT001246.1">
    <property type="protein sequence ID" value="CLYHEMP001246.1"/>
    <property type="gene ID" value="CLYHEMG001246"/>
</dbReference>
<dbReference type="AlphaFoldDB" id="A0A7M5V2E8"/>
<keyword evidence="1" id="KW-0040">ANK repeat</keyword>
<comment type="caution">
    <text evidence="2">Lacks conserved residue(s) required for the propagation of feature annotation.</text>
</comment>
<organism evidence="5 6">
    <name type="scientific">Clytia hemisphaerica</name>
    <dbReference type="NCBI Taxonomy" id="252671"/>
    <lineage>
        <taxon>Eukaryota</taxon>
        <taxon>Metazoa</taxon>
        <taxon>Cnidaria</taxon>
        <taxon>Hydrozoa</taxon>
        <taxon>Hydroidolina</taxon>
        <taxon>Leptothecata</taxon>
        <taxon>Obeliida</taxon>
        <taxon>Clytiidae</taxon>
        <taxon>Clytia</taxon>
    </lineage>
</organism>
<feature type="compositionally biased region" description="Basic and acidic residues" evidence="3">
    <location>
        <begin position="1067"/>
        <end position="1076"/>
    </location>
</feature>
<feature type="compositionally biased region" description="Polar residues" evidence="3">
    <location>
        <begin position="296"/>
        <end position="308"/>
    </location>
</feature>
<feature type="region of interest" description="Disordered" evidence="3">
    <location>
        <begin position="296"/>
        <end position="383"/>
    </location>
</feature>
<dbReference type="PANTHER" id="PTHR45901:SF3">
    <property type="entry name" value="LIPOXYGENASE HOMOLOGY DOMAIN-CONTAINING PROTEIN 1"/>
    <property type="match status" value="1"/>
</dbReference>
<dbReference type="RefSeq" id="XP_066919798.1">
    <property type="nucleotide sequence ID" value="XM_067063697.1"/>
</dbReference>
<feature type="compositionally biased region" description="Polar residues" evidence="3">
    <location>
        <begin position="127"/>
        <end position="137"/>
    </location>
</feature>
<dbReference type="Pfam" id="PF01477">
    <property type="entry name" value="PLAT"/>
    <property type="match status" value="1"/>
</dbReference>
<dbReference type="InterPro" id="IPR002110">
    <property type="entry name" value="Ankyrin_rpt"/>
</dbReference>
<dbReference type="SUPFAM" id="SSF48403">
    <property type="entry name" value="Ankyrin repeat"/>
    <property type="match status" value="1"/>
</dbReference>
<evidence type="ECO:0000256" key="1">
    <source>
        <dbReference type="PROSITE-ProRule" id="PRU00023"/>
    </source>
</evidence>
<dbReference type="InterPro" id="IPR001024">
    <property type="entry name" value="PLAT/LH2_dom"/>
</dbReference>
<dbReference type="OrthoDB" id="9995210at2759"/>
<evidence type="ECO:0000256" key="2">
    <source>
        <dbReference type="PROSITE-ProRule" id="PRU00152"/>
    </source>
</evidence>
<name>A0A7M5V2E8_9CNID</name>
<dbReference type="PROSITE" id="PS50088">
    <property type="entry name" value="ANK_REPEAT"/>
    <property type="match status" value="2"/>
</dbReference>
<dbReference type="PROSITE" id="PS50095">
    <property type="entry name" value="PLAT"/>
    <property type="match status" value="1"/>
</dbReference>
<dbReference type="InterPro" id="IPR036392">
    <property type="entry name" value="PLAT/LH2_dom_sf"/>
</dbReference>
<dbReference type="InterPro" id="IPR052970">
    <property type="entry name" value="Inner_ear_hair_cell_LOXHD"/>
</dbReference>
<feature type="compositionally biased region" description="Polar residues" evidence="3">
    <location>
        <begin position="658"/>
        <end position="694"/>
    </location>
</feature>
<feature type="compositionally biased region" description="Low complexity" evidence="3">
    <location>
        <begin position="369"/>
        <end position="380"/>
    </location>
</feature>
<dbReference type="GeneID" id="136807124"/>
<feature type="compositionally biased region" description="Basic and acidic residues" evidence="3">
    <location>
        <begin position="607"/>
        <end position="636"/>
    </location>
</feature>
<feature type="compositionally biased region" description="Basic and acidic residues" evidence="3">
    <location>
        <begin position="711"/>
        <end position="736"/>
    </location>
</feature>
<dbReference type="Gene3D" id="2.40.180.10">
    <property type="entry name" value="Catalase core domain"/>
    <property type="match status" value="1"/>
</dbReference>
<accession>A0A7M5V2E8</accession>
<feature type="region of interest" description="Disordered" evidence="3">
    <location>
        <begin position="540"/>
        <end position="799"/>
    </location>
</feature>
<dbReference type="SMART" id="SM00308">
    <property type="entry name" value="LH2"/>
    <property type="match status" value="1"/>
</dbReference>
<feature type="compositionally biased region" description="Polar residues" evidence="3">
    <location>
        <begin position="249"/>
        <end position="271"/>
    </location>
</feature>
<feature type="compositionally biased region" description="Low complexity" evidence="3">
    <location>
        <begin position="757"/>
        <end position="771"/>
    </location>
</feature>
<feature type="compositionally biased region" description="Low complexity" evidence="3">
    <location>
        <begin position="573"/>
        <end position="585"/>
    </location>
</feature>
<dbReference type="Gene3D" id="1.25.40.20">
    <property type="entry name" value="Ankyrin repeat-containing domain"/>
    <property type="match status" value="1"/>
</dbReference>
<feature type="compositionally biased region" description="Basic residues" evidence="3">
    <location>
        <begin position="221"/>
        <end position="231"/>
    </location>
</feature>
<dbReference type="SUPFAM" id="SSF49723">
    <property type="entry name" value="Lipase/lipooxygenase domain (PLAT/LH2 domain)"/>
    <property type="match status" value="1"/>
</dbReference>
<feature type="domain" description="PLAT" evidence="4">
    <location>
        <begin position="414"/>
        <end position="530"/>
    </location>
</feature>
<evidence type="ECO:0000256" key="3">
    <source>
        <dbReference type="SAM" id="MobiDB-lite"/>
    </source>
</evidence>
<evidence type="ECO:0000313" key="6">
    <source>
        <dbReference type="Proteomes" id="UP000594262"/>
    </source>
</evidence>
<proteinExistence type="predicted"/>
<feature type="repeat" description="ANK" evidence="1">
    <location>
        <begin position="950"/>
        <end position="982"/>
    </location>
</feature>
<feature type="compositionally biased region" description="Basic and acidic residues" evidence="3">
    <location>
        <begin position="350"/>
        <end position="359"/>
    </location>
</feature>
<feature type="region of interest" description="Disordered" evidence="3">
    <location>
        <begin position="192"/>
        <end position="279"/>
    </location>
</feature>
<feature type="compositionally biased region" description="Basic and acidic residues" evidence="3">
    <location>
        <begin position="1105"/>
        <end position="1116"/>
    </location>
</feature>
<feature type="region of interest" description="Disordered" evidence="3">
    <location>
        <begin position="126"/>
        <end position="177"/>
    </location>
</feature>
<dbReference type="InterPro" id="IPR036770">
    <property type="entry name" value="Ankyrin_rpt-contain_sf"/>
</dbReference>
<reference evidence="5" key="1">
    <citation type="submission" date="2021-01" db="UniProtKB">
        <authorList>
            <consortium name="EnsemblMetazoa"/>
        </authorList>
    </citation>
    <scope>IDENTIFICATION</scope>
</reference>
<feature type="compositionally biased region" description="Low complexity" evidence="3">
    <location>
        <begin position="594"/>
        <end position="605"/>
    </location>
</feature>
<protein>
    <recommendedName>
        <fullName evidence="4">PLAT domain-containing protein</fullName>
    </recommendedName>
</protein>
<keyword evidence="6" id="KW-1185">Reference proteome</keyword>
<evidence type="ECO:0000259" key="4">
    <source>
        <dbReference type="PROSITE" id="PS50095"/>
    </source>
</evidence>
<dbReference type="Pfam" id="PF12796">
    <property type="entry name" value="Ank_2"/>
    <property type="match status" value="2"/>
</dbReference>
<feature type="compositionally biased region" description="Basic and acidic residues" evidence="3">
    <location>
        <begin position="199"/>
        <end position="220"/>
    </location>
</feature>
<dbReference type="Proteomes" id="UP000594262">
    <property type="component" value="Unplaced"/>
</dbReference>
<feature type="region of interest" description="Disordered" evidence="3">
    <location>
        <begin position="1046"/>
        <end position="1116"/>
    </location>
</feature>